<accession>A0A8K0CTK8</accession>
<dbReference type="AlphaFoldDB" id="A0A8K0CTK8"/>
<evidence type="ECO:0000313" key="1">
    <source>
        <dbReference type="EMBL" id="KAF2890092.1"/>
    </source>
</evidence>
<gene>
    <name evidence="1" type="ORF">ILUMI_16081</name>
</gene>
<sequence>MMLLKELYSDDFCNYLRIDYESFSGLLNLVSPLITKQDTAMREAITAQKRLVATLRYLATGRDYVDLKFSTA</sequence>
<protein>
    <submittedName>
        <fullName evidence="1">Uncharacterized protein</fullName>
    </submittedName>
</protein>
<dbReference type="OrthoDB" id="5987015at2759"/>
<name>A0A8K0CTK8_IGNLU</name>
<comment type="caution">
    <text evidence="1">The sequence shown here is derived from an EMBL/GenBank/DDBJ whole genome shotgun (WGS) entry which is preliminary data.</text>
</comment>
<dbReference type="Proteomes" id="UP000801492">
    <property type="component" value="Unassembled WGS sequence"/>
</dbReference>
<reference evidence="1" key="1">
    <citation type="submission" date="2019-08" db="EMBL/GenBank/DDBJ databases">
        <title>The genome of the North American firefly Photinus pyralis.</title>
        <authorList>
            <consortium name="Photinus pyralis genome working group"/>
            <person name="Fallon T.R."/>
            <person name="Sander Lower S.E."/>
            <person name="Weng J.-K."/>
        </authorList>
    </citation>
    <scope>NUCLEOTIDE SEQUENCE</scope>
    <source>
        <strain evidence="1">TRF0915ILg1</strain>
        <tissue evidence="1">Whole body</tissue>
    </source>
</reference>
<organism evidence="1 2">
    <name type="scientific">Ignelater luminosus</name>
    <name type="common">Cucubano</name>
    <name type="synonym">Pyrophorus luminosus</name>
    <dbReference type="NCBI Taxonomy" id="2038154"/>
    <lineage>
        <taxon>Eukaryota</taxon>
        <taxon>Metazoa</taxon>
        <taxon>Ecdysozoa</taxon>
        <taxon>Arthropoda</taxon>
        <taxon>Hexapoda</taxon>
        <taxon>Insecta</taxon>
        <taxon>Pterygota</taxon>
        <taxon>Neoptera</taxon>
        <taxon>Endopterygota</taxon>
        <taxon>Coleoptera</taxon>
        <taxon>Polyphaga</taxon>
        <taxon>Elateriformia</taxon>
        <taxon>Elateroidea</taxon>
        <taxon>Elateridae</taxon>
        <taxon>Agrypninae</taxon>
        <taxon>Pyrophorini</taxon>
        <taxon>Ignelater</taxon>
    </lineage>
</organism>
<dbReference type="EMBL" id="VTPC01058444">
    <property type="protein sequence ID" value="KAF2890092.1"/>
    <property type="molecule type" value="Genomic_DNA"/>
</dbReference>
<evidence type="ECO:0000313" key="2">
    <source>
        <dbReference type="Proteomes" id="UP000801492"/>
    </source>
</evidence>
<proteinExistence type="predicted"/>
<keyword evidence="2" id="KW-1185">Reference proteome</keyword>
<feature type="non-terminal residue" evidence="1">
    <location>
        <position position="72"/>
    </location>
</feature>